<accession>A0A0V8HP40</accession>
<dbReference type="EC" id="3.5.1.25" evidence="2"/>
<evidence type="ECO:0000256" key="9">
    <source>
        <dbReference type="PIRNR" id="PIRNR038994"/>
    </source>
</evidence>
<dbReference type="FunFam" id="3.20.20.140:FF:000004">
    <property type="entry name" value="N-acetylglucosamine-6-phosphate deacetylase"/>
    <property type="match status" value="1"/>
</dbReference>
<keyword evidence="14" id="KW-1185">Reference proteome</keyword>
<dbReference type="GO" id="GO:0008448">
    <property type="term" value="F:N-acetylglucosamine-6-phosphate deacetylase activity"/>
    <property type="evidence" value="ECO:0007669"/>
    <property type="project" value="UniProtKB-EC"/>
</dbReference>
<dbReference type="PIRSF" id="PIRSF038994">
    <property type="entry name" value="NagA"/>
    <property type="match status" value="1"/>
</dbReference>
<proteinExistence type="inferred from homology"/>
<feature type="binding site" evidence="11">
    <location>
        <position position="139"/>
    </location>
    <ligand>
        <name>Zn(2+)</name>
        <dbReference type="ChEBI" id="CHEBI:29105"/>
    </ligand>
</feature>
<evidence type="ECO:0000256" key="5">
    <source>
        <dbReference type="ARBA" id="ARBA00022801"/>
    </source>
</evidence>
<organism evidence="13 14">
    <name type="scientific">[Bacillus] enclensis</name>
    <dbReference type="NCBI Taxonomy" id="1402860"/>
    <lineage>
        <taxon>Bacteria</taxon>
        <taxon>Bacillati</taxon>
        <taxon>Bacillota</taxon>
        <taxon>Bacilli</taxon>
        <taxon>Bacillales</taxon>
        <taxon>Bacillaceae</taxon>
        <taxon>Rossellomorea</taxon>
    </lineage>
</organism>
<comment type="cofactor">
    <cofactor evidence="11">
        <name>a divalent metal cation</name>
        <dbReference type="ChEBI" id="CHEBI:60240"/>
    </cofactor>
    <text evidence="11">Binds 1 divalent metal cation per subunit.</text>
</comment>
<evidence type="ECO:0000256" key="2">
    <source>
        <dbReference type="ARBA" id="ARBA00011899"/>
    </source>
</evidence>
<dbReference type="PANTHER" id="PTHR11113:SF14">
    <property type="entry name" value="N-ACETYLGLUCOSAMINE-6-PHOSPHATE DEACETYLASE"/>
    <property type="match status" value="1"/>
</dbReference>
<dbReference type="InterPro" id="IPR011059">
    <property type="entry name" value="Metal-dep_hydrolase_composite"/>
</dbReference>
<dbReference type="NCBIfam" id="TIGR00221">
    <property type="entry name" value="nagA"/>
    <property type="match status" value="1"/>
</dbReference>
<feature type="domain" description="Amidohydrolase-related" evidence="12">
    <location>
        <begin position="59"/>
        <end position="389"/>
    </location>
</feature>
<evidence type="ECO:0000256" key="11">
    <source>
        <dbReference type="PIRSR" id="PIRSR038994-3"/>
    </source>
</evidence>
<evidence type="ECO:0000313" key="14">
    <source>
        <dbReference type="Proteomes" id="UP000181997"/>
    </source>
</evidence>
<evidence type="ECO:0000256" key="1">
    <source>
        <dbReference type="ARBA" id="ARBA00010716"/>
    </source>
</evidence>
<dbReference type="PANTHER" id="PTHR11113">
    <property type="entry name" value="N-ACETYLGLUCOSAMINE-6-PHOSPHATE DEACETYLASE"/>
    <property type="match status" value="1"/>
</dbReference>
<dbReference type="SUPFAM" id="SSF51338">
    <property type="entry name" value="Composite domain of metallo-dependent hydrolases"/>
    <property type="match status" value="1"/>
</dbReference>
<dbReference type="CDD" id="cd00854">
    <property type="entry name" value="NagA"/>
    <property type="match status" value="1"/>
</dbReference>
<name>A0A0V8HP40_9BACI</name>
<dbReference type="GO" id="GO:0046872">
    <property type="term" value="F:metal ion binding"/>
    <property type="evidence" value="ECO:0007669"/>
    <property type="project" value="UniProtKB-KW"/>
</dbReference>
<dbReference type="Pfam" id="PF01979">
    <property type="entry name" value="Amidohydro_1"/>
    <property type="match status" value="1"/>
</dbReference>
<dbReference type="OrthoDB" id="9776488at2"/>
<comment type="catalytic activity">
    <reaction evidence="7">
        <text>N-acetyl-D-glucosamine 6-phosphate + H2O = D-glucosamine 6-phosphate + acetate</text>
        <dbReference type="Rhea" id="RHEA:22936"/>
        <dbReference type="ChEBI" id="CHEBI:15377"/>
        <dbReference type="ChEBI" id="CHEBI:30089"/>
        <dbReference type="ChEBI" id="CHEBI:57513"/>
        <dbReference type="ChEBI" id="CHEBI:58725"/>
        <dbReference type="EC" id="3.5.1.25"/>
    </reaction>
</comment>
<feature type="binding site" evidence="11">
    <location>
        <position position="205"/>
    </location>
    <ligand>
        <name>Zn(2+)</name>
        <dbReference type="ChEBI" id="CHEBI:29105"/>
    </ligand>
</feature>
<sequence length="398" mass="43303">MSSPETCIIRNQRIYAENETIENGFIKILGGTITEIGDMSDLKIDGEYADISIPAKASVIPGMIDVHIHGVKGADTMDATTAALDTMTMALPQEGTTSFLATTMTESKEKIKKALINTGQYIEEKQKAGKAEILGIHLEGPFINSGKAGAQPLHHITKPSVEMFDSWQQASRNHIKLVTIAPEMDEGHTLIRHLKKNGVVASAGHSAAGYDEMGKAIDSGVSHVTHLFNQMSGFHHREPGIAGAAFNRRELMVELIADGIHVRPEAVDIAFKQITDERMILITDSMRAKCLKNGRYDLGGQMVTVKDGMALLDEDTLAGSVLEMKSAFQNIQKFTGCSMEEAIRITSENPARQLGVFDRKGSIAAGKDADLVILDDQKDVLMTFCKGKVAYMKGDEVK</sequence>
<evidence type="ECO:0000259" key="12">
    <source>
        <dbReference type="Pfam" id="PF01979"/>
    </source>
</evidence>
<dbReference type="InterPro" id="IPR032466">
    <property type="entry name" value="Metal_Hydrolase"/>
</dbReference>
<evidence type="ECO:0000256" key="10">
    <source>
        <dbReference type="PIRSR" id="PIRSR038994-1"/>
    </source>
</evidence>
<dbReference type="InterPro" id="IPR003764">
    <property type="entry name" value="GlcNAc_6-P_deAcase"/>
</dbReference>
<gene>
    <name evidence="13" type="ORF">GA0061094_0093</name>
</gene>
<evidence type="ECO:0000256" key="8">
    <source>
        <dbReference type="ARBA" id="ARBA00060590"/>
    </source>
</evidence>
<dbReference type="Proteomes" id="UP000181997">
    <property type="component" value="Unassembled WGS sequence"/>
</dbReference>
<feature type="binding site" evidence="11">
    <location>
        <position position="226"/>
    </location>
    <ligand>
        <name>Zn(2+)</name>
        <dbReference type="ChEBI" id="CHEBI:29105"/>
    </ligand>
</feature>
<evidence type="ECO:0000256" key="3">
    <source>
        <dbReference type="ARBA" id="ARBA00018029"/>
    </source>
</evidence>
<dbReference type="GO" id="GO:0006046">
    <property type="term" value="P:N-acetylglucosamine catabolic process"/>
    <property type="evidence" value="ECO:0007669"/>
    <property type="project" value="TreeGrafter"/>
</dbReference>
<evidence type="ECO:0000313" key="13">
    <source>
        <dbReference type="EMBL" id="SCB72750.1"/>
    </source>
</evidence>
<dbReference type="EMBL" id="FMAU01000001">
    <property type="protein sequence ID" value="SCB72750.1"/>
    <property type="molecule type" value="Genomic_DNA"/>
</dbReference>
<keyword evidence="6 9" id="KW-0119">Carbohydrate metabolism</keyword>
<evidence type="ECO:0000256" key="4">
    <source>
        <dbReference type="ARBA" id="ARBA00022723"/>
    </source>
</evidence>
<reference evidence="14" key="1">
    <citation type="submission" date="2016-08" db="EMBL/GenBank/DDBJ databases">
        <authorList>
            <person name="Varghese N."/>
            <person name="Submissions Spin"/>
        </authorList>
    </citation>
    <scope>NUCLEOTIDE SEQUENCE [LARGE SCALE GENOMIC DNA]</scope>
    <source>
        <strain evidence="14">SGD-1123</strain>
    </source>
</reference>
<dbReference type="InterPro" id="IPR006680">
    <property type="entry name" value="Amidohydro-rel"/>
</dbReference>
<dbReference type="Gene3D" id="3.20.20.140">
    <property type="entry name" value="Metal-dependent hydrolases"/>
    <property type="match status" value="1"/>
</dbReference>
<dbReference type="RefSeq" id="WP_058297041.1">
    <property type="nucleotide sequence ID" value="NZ_FMAU01000001.1"/>
</dbReference>
<dbReference type="SUPFAM" id="SSF51556">
    <property type="entry name" value="Metallo-dependent hydrolases"/>
    <property type="match status" value="1"/>
</dbReference>
<evidence type="ECO:0000256" key="7">
    <source>
        <dbReference type="ARBA" id="ARBA00047647"/>
    </source>
</evidence>
<protein>
    <recommendedName>
        <fullName evidence="3">N-acetylglucosamine-6-phosphate deacetylase</fullName>
        <ecNumber evidence="2">3.5.1.25</ecNumber>
    </recommendedName>
</protein>
<feature type="active site" description="Proton donor/acceptor" evidence="10">
    <location>
        <position position="284"/>
    </location>
</feature>
<dbReference type="Gene3D" id="2.30.40.10">
    <property type="entry name" value="Urease, subunit C, domain 1"/>
    <property type="match status" value="1"/>
</dbReference>
<comment type="pathway">
    <text evidence="8">Amino-sugar metabolism; N-acetylneuraminate degradation; D-fructose 6-phosphate from N-acetylneuraminate: step 4/5.</text>
</comment>
<dbReference type="AlphaFoldDB" id="A0A0V8HP40"/>
<keyword evidence="4 11" id="KW-0479">Metal-binding</keyword>
<keyword evidence="5 9" id="KW-0378">Hydrolase</keyword>
<comment type="similarity">
    <text evidence="1 9">Belongs to the metallo-dependent hydrolases superfamily. NagA family.</text>
</comment>
<evidence type="ECO:0000256" key="6">
    <source>
        <dbReference type="ARBA" id="ARBA00023277"/>
    </source>
</evidence>